<accession>A0AAQ4E8Q4</accession>
<feature type="non-terminal residue" evidence="1">
    <location>
        <position position="1131"/>
    </location>
</feature>
<dbReference type="AlphaFoldDB" id="A0AAQ4E8Q4"/>
<gene>
    <name evidence="1" type="ORF">V5799_025718</name>
</gene>
<reference evidence="1 2" key="1">
    <citation type="journal article" date="2023" name="Arcadia Sci">
        <title>De novo assembly of a long-read Amblyomma americanum tick genome.</title>
        <authorList>
            <person name="Chou S."/>
            <person name="Poskanzer K.E."/>
            <person name="Rollins M."/>
            <person name="Thuy-Boun P.S."/>
        </authorList>
    </citation>
    <scope>NUCLEOTIDE SEQUENCE [LARGE SCALE GENOMIC DNA]</scope>
    <source>
        <strain evidence="1">F_SG_1</strain>
        <tissue evidence="1">Salivary glands</tissue>
    </source>
</reference>
<evidence type="ECO:0000313" key="2">
    <source>
        <dbReference type="Proteomes" id="UP001321473"/>
    </source>
</evidence>
<keyword evidence="2" id="KW-1185">Reference proteome</keyword>
<protein>
    <submittedName>
        <fullName evidence="1">Uncharacterized protein</fullName>
    </submittedName>
</protein>
<dbReference type="EMBL" id="JARKHS020020212">
    <property type="protein sequence ID" value="KAK8771038.1"/>
    <property type="molecule type" value="Genomic_DNA"/>
</dbReference>
<sequence length="1131" mass="126392">VFLLGPSKLLLHQDTATVDTCLQDYLTTDAGDFISWRNDYLLQAPPPFHVTCPDLRLKDRQPGFNFSGHSGPHIGMLPYASLFCFAQVFLLGPSKLLLHQDTATVDTCLQDYLTTDAGDFISWRNDYLLQAPPPFHVTCPDLRLKDRQPGFNFSGHSGPHIGMLPYASLFCFAQVFLLGPSKLLLHQDTATVDTCLQDYLTTDAGDFISWRNDYLLQAPPPFHVTCPDLRLKDRQPGFNFSGHSGPHIGMLPYASLFCFAQVFLLGPSKLLLHQDTATVDTCLQDYLTTDAGDFISWRNDYLLQAPPPFHVTCPDLRLKDRQPGFNFSGHSGPHIGMLPYASLFCFAQVFLLGPSKLLLHQDTATVDTCLQDYLTTDAGDFISWRNDYLLQAPPPFHVTCPDLRLKDRQPGFNFSGHSGPHIGMLPYASLFCFAQVFLLGPSKLLLHQDTATVDTCLQDYLTTDAGDFISWRNDYLLQAPPPFHVTCPDLRLKDRQPGFNFSGHSGPHIGMLPYASLFCFAQVFLLGPSKLLLHQDTATVDTCLQDYLTTDAGDFISWRNDYLLQAPPPFHVTCPDLRLKDRQPGFNFSGHSGPHIGMLPYASLFCFAQVFLLGPSKLLLHQDTATVDTCLQDYLTTDAGDFISWRNDYLLQAPPPFHVTCPDLRLKDRQPGFNFSGHSGPHIGMLPYASLFCFAQVFLLGPSKLLLHQDTATVDTCLQDYLTTDAGDFISWRNDYLLQAPPPFHVTCPDLRLKDRQPGFNFSGHSGPHIGMLPYASLFCFAQVFLLGPSKLLLHQDTATVDTCLQDYLTTDAGDFISWRNDYLLQAPPPFHVTCPDLRLKDRQPGFNFSGHSGPHIGMLPYASLFCFAQVFLLGPSKLLLHQDTATVDTCLQDYLTTDAGDFISWRNDYLLQAPPPFHVTCPDLRLKDRQPGFNFSGHSGPHIGMLPYASLFCFAQVFLLGPSKLLLHQDTATVDTCLQDYLTTDAGDFISWRNDYLLQAPPPFHVTCPDLRLKDRQPGFNFSGHSGPHIGMLPYASLFCFAQVFLLGPSKLLLHQDTATVDTCLQDYLTTDAGDFISWRNDYLLQAPPPFHVTCPDLRLKDRQPGFNFSGHSGPHIGMLPYASLFCFAQ</sequence>
<feature type="non-terminal residue" evidence="1">
    <location>
        <position position="1"/>
    </location>
</feature>
<comment type="caution">
    <text evidence="1">The sequence shown here is derived from an EMBL/GenBank/DDBJ whole genome shotgun (WGS) entry which is preliminary data.</text>
</comment>
<dbReference type="Proteomes" id="UP001321473">
    <property type="component" value="Unassembled WGS sequence"/>
</dbReference>
<proteinExistence type="predicted"/>
<name>A0AAQ4E8Q4_AMBAM</name>
<organism evidence="1 2">
    <name type="scientific">Amblyomma americanum</name>
    <name type="common">Lone star tick</name>
    <dbReference type="NCBI Taxonomy" id="6943"/>
    <lineage>
        <taxon>Eukaryota</taxon>
        <taxon>Metazoa</taxon>
        <taxon>Ecdysozoa</taxon>
        <taxon>Arthropoda</taxon>
        <taxon>Chelicerata</taxon>
        <taxon>Arachnida</taxon>
        <taxon>Acari</taxon>
        <taxon>Parasitiformes</taxon>
        <taxon>Ixodida</taxon>
        <taxon>Ixodoidea</taxon>
        <taxon>Ixodidae</taxon>
        <taxon>Amblyomminae</taxon>
        <taxon>Amblyomma</taxon>
    </lineage>
</organism>
<evidence type="ECO:0000313" key="1">
    <source>
        <dbReference type="EMBL" id="KAK8771038.1"/>
    </source>
</evidence>